<evidence type="ECO:0000256" key="1">
    <source>
        <dbReference type="ARBA" id="ARBA00022450"/>
    </source>
</evidence>
<evidence type="ECO:0000256" key="3">
    <source>
        <dbReference type="ARBA" id="ARBA00022553"/>
    </source>
</evidence>
<dbReference type="EMBL" id="JARRAG010000002">
    <property type="protein sequence ID" value="MDG3005923.1"/>
    <property type="molecule type" value="Genomic_DNA"/>
</dbReference>
<reference evidence="8 9" key="1">
    <citation type="submission" date="2023-03" db="EMBL/GenBank/DDBJ databases">
        <title>Paludisphaera mucosa sp. nov. a novel planctomycete from northern fen.</title>
        <authorList>
            <person name="Ivanova A."/>
        </authorList>
    </citation>
    <scope>NUCLEOTIDE SEQUENCE [LARGE SCALE GENOMIC DNA]</scope>
    <source>
        <strain evidence="8 9">Pla2</strain>
    </source>
</reference>
<dbReference type="InterPro" id="IPR036736">
    <property type="entry name" value="ACP-like_sf"/>
</dbReference>
<keyword evidence="9" id="KW-1185">Reference proteome</keyword>
<sequence length="156" mass="16839">MATPDPILVRVTTVLVQSLGVDEDDVTPAASLLGDLGAESIDLLDIVFRLEREFGFAIPRGELFIELASPDEADFLHDGRVTVEGLAALRARMPYADLSGLERDRRLGSVADLFTVDLLVRYVAWKLRVGRGAAVGVLAAARVSRSPLDRPTIVGN</sequence>
<accession>A0ABT6FEV2</accession>
<dbReference type="Gene3D" id="1.10.1200.10">
    <property type="entry name" value="ACP-like"/>
    <property type="match status" value="1"/>
</dbReference>
<feature type="domain" description="Carrier" evidence="7">
    <location>
        <begin position="5"/>
        <end position="81"/>
    </location>
</feature>
<evidence type="ECO:0000259" key="7">
    <source>
        <dbReference type="PROSITE" id="PS50075"/>
    </source>
</evidence>
<keyword evidence="2" id="KW-0444">Lipid biosynthesis</keyword>
<keyword evidence="4" id="KW-0276">Fatty acid metabolism</keyword>
<keyword evidence="1" id="KW-0596">Phosphopantetheine</keyword>
<dbReference type="RefSeq" id="WP_277862239.1">
    <property type="nucleotide sequence ID" value="NZ_JARRAG010000002.1"/>
</dbReference>
<evidence type="ECO:0000256" key="5">
    <source>
        <dbReference type="ARBA" id="ARBA00023098"/>
    </source>
</evidence>
<keyword evidence="5" id="KW-0443">Lipid metabolism</keyword>
<evidence type="ECO:0000313" key="9">
    <source>
        <dbReference type="Proteomes" id="UP001216907"/>
    </source>
</evidence>
<comment type="caution">
    <text evidence="8">The sequence shown here is derived from an EMBL/GenBank/DDBJ whole genome shotgun (WGS) entry which is preliminary data.</text>
</comment>
<dbReference type="Pfam" id="PF00550">
    <property type="entry name" value="PP-binding"/>
    <property type="match status" value="1"/>
</dbReference>
<dbReference type="PROSITE" id="PS50075">
    <property type="entry name" value="CARRIER"/>
    <property type="match status" value="1"/>
</dbReference>
<dbReference type="InterPro" id="IPR003231">
    <property type="entry name" value="ACP"/>
</dbReference>
<dbReference type="SUPFAM" id="SSF47336">
    <property type="entry name" value="ACP-like"/>
    <property type="match status" value="1"/>
</dbReference>
<organism evidence="8 9">
    <name type="scientific">Paludisphaera mucosa</name>
    <dbReference type="NCBI Taxonomy" id="3030827"/>
    <lineage>
        <taxon>Bacteria</taxon>
        <taxon>Pseudomonadati</taxon>
        <taxon>Planctomycetota</taxon>
        <taxon>Planctomycetia</taxon>
        <taxon>Isosphaerales</taxon>
        <taxon>Isosphaeraceae</taxon>
        <taxon>Paludisphaera</taxon>
    </lineage>
</organism>
<dbReference type="InterPro" id="IPR009081">
    <property type="entry name" value="PP-bd_ACP"/>
</dbReference>
<name>A0ABT6FEV2_9BACT</name>
<evidence type="ECO:0000256" key="6">
    <source>
        <dbReference type="ARBA" id="ARBA00023160"/>
    </source>
</evidence>
<keyword evidence="3" id="KW-0597">Phosphoprotein</keyword>
<protein>
    <submittedName>
        <fullName evidence="8">Acyl carrier protein</fullName>
    </submittedName>
</protein>
<evidence type="ECO:0000256" key="2">
    <source>
        <dbReference type="ARBA" id="ARBA00022516"/>
    </source>
</evidence>
<evidence type="ECO:0000313" key="8">
    <source>
        <dbReference type="EMBL" id="MDG3005923.1"/>
    </source>
</evidence>
<proteinExistence type="predicted"/>
<gene>
    <name evidence="8" type="ORF">PZE19_19250</name>
</gene>
<dbReference type="PROSITE" id="PS00012">
    <property type="entry name" value="PHOSPHOPANTETHEINE"/>
    <property type="match status" value="1"/>
</dbReference>
<keyword evidence="6" id="KW-0275">Fatty acid biosynthesis</keyword>
<dbReference type="Proteomes" id="UP001216907">
    <property type="component" value="Unassembled WGS sequence"/>
</dbReference>
<dbReference type="PANTHER" id="PTHR20863">
    <property type="entry name" value="ACYL CARRIER PROTEIN"/>
    <property type="match status" value="1"/>
</dbReference>
<evidence type="ECO:0000256" key="4">
    <source>
        <dbReference type="ARBA" id="ARBA00022832"/>
    </source>
</evidence>
<dbReference type="PANTHER" id="PTHR20863:SF76">
    <property type="entry name" value="CARRIER DOMAIN-CONTAINING PROTEIN"/>
    <property type="match status" value="1"/>
</dbReference>
<dbReference type="InterPro" id="IPR006162">
    <property type="entry name" value="Ppantetheine_attach_site"/>
</dbReference>